<feature type="domain" description="RNA 2-O ribose methyltransferase substrate binding" evidence="4">
    <location>
        <begin position="32"/>
        <end position="108"/>
    </location>
</feature>
<organism evidence="5 6">
    <name type="scientific">Uliginosibacterium silvisoli</name>
    <dbReference type="NCBI Taxonomy" id="3114758"/>
    <lineage>
        <taxon>Bacteria</taxon>
        <taxon>Pseudomonadati</taxon>
        <taxon>Pseudomonadota</taxon>
        <taxon>Betaproteobacteria</taxon>
        <taxon>Rhodocyclales</taxon>
        <taxon>Zoogloeaceae</taxon>
        <taxon>Uliginosibacterium</taxon>
    </lineage>
</organism>
<sequence length="261" mass="27902">MKQIASRDNPTFKRLRALLEDGRYRRLEQAAVLDGVHLIEAARAAQCAIRRVVVTARALQMQEIGRLVNALAATGSEIIEMPEALLRALSPVETPSGILGEIAIPDAVSPSALGDVLVIEAVQDAGNLGTLLRTAAAVGIRRVWLSEHCAQAWSPKVLRAGMGAHFVLSIAEHVDLNAALDGWQGKIIATALDVRSQDLFDLDLRPEAAWMFGSEGSGLSASLIARATDLARIPMPGGIESLNVAAAAAVCLFEQLRQRKH</sequence>
<evidence type="ECO:0000256" key="3">
    <source>
        <dbReference type="ARBA" id="ARBA00022679"/>
    </source>
</evidence>
<dbReference type="PANTHER" id="PTHR43191:SF2">
    <property type="entry name" value="RRNA METHYLTRANSFERASE 3, MITOCHONDRIAL"/>
    <property type="match status" value="1"/>
</dbReference>
<accession>A0ABU6K4I1</accession>
<evidence type="ECO:0000259" key="4">
    <source>
        <dbReference type="SMART" id="SM00967"/>
    </source>
</evidence>
<comment type="similarity">
    <text evidence="1">Belongs to the class IV-like SAM-binding methyltransferase superfamily. RNA methyltransferase TrmH family.</text>
</comment>
<dbReference type="InterPro" id="IPR013123">
    <property type="entry name" value="SpoU_subst-bd"/>
</dbReference>
<dbReference type="GO" id="GO:0032259">
    <property type="term" value="P:methylation"/>
    <property type="evidence" value="ECO:0007669"/>
    <property type="project" value="UniProtKB-KW"/>
</dbReference>
<dbReference type="CDD" id="cd18095">
    <property type="entry name" value="SpoU-like_rRNA-MTase"/>
    <property type="match status" value="1"/>
</dbReference>
<evidence type="ECO:0000256" key="1">
    <source>
        <dbReference type="ARBA" id="ARBA00007228"/>
    </source>
</evidence>
<dbReference type="SUPFAM" id="SSF55315">
    <property type="entry name" value="L30e-like"/>
    <property type="match status" value="1"/>
</dbReference>
<dbReference type="RefSeq" id="WP_327599468.1">
    <property type="nucleotide sequence ID" value="NZ_JAYXHS010000002.1"/>
</dbReference>
<dbReference type="GO" id="GO:0008168">
    <property type="term" value="F:methyltransferase activity"/>
    <property type="evidence" value="ECO:0007669"/>
    <property type="project" value="UniProtKB-KW"/>
</dbReference>
<name>A0ABU6K4I1_9RHOO</name>
<gene>
    <name evidence="5" type="ORF">VVD49_12270</name>
</gene>
<evidence type="ECO:0000256" key="2">
    <source>
        <dbReference type="ARBA" id="ARBA00022603"/>
    </source>
</evidence>
<dbReference type="SUPFAM" id="SSF75217">
    <property type="entry name" value="alpha/beta knot"/>
    <property type="match status" value="1"/>
</dbReference>
<proteinExistence type="inferred from homology"/>
<dbReference type="InterPro" id="IPR053888">
    <property type="entry name" value="MRM3-like_sub_bind"/>
</dbReference>
<dbReference type="SMART" id="SM00967">
    <property type="entry name" value="SpoU_sub_bind"/>
    <property type="match status" value="1"/>
</dbReference>
<dbReference type="Proteomes" id="UP001331561">
    <property type="component" value="Unassembled WGS sequence"/>
</dbReference>
<dbReference type="PANTHER" id="PTHR43191">
    <property type="entry name" value="RRNA METHYLTRANSFERASE 3"/>
    <property type="match status" value="1"/>
</dbReference>
<keyword evidence="2 5" id="KW-0489">Methyltransferase</keyword>
<dbReference type="Gene3D" id="3.40.1280.10">
    <property type="match status" value="1"/>
</dbReference>
<dbReference type="InterPro" id="IPR051259">
    <property type="entry name" value="rRNA_Methyltransferase"/>
</dbReference>
<evidence type="ECO:0000313" key="5">
    <source>
        <dbReference type="EMBL" id="MEC5386504.1"/>
    </source>
</evidence>
<dbReference type="Pfam" id="PF00588">
    <property type="entry name" value="SpoU_methylase"/>
    <property type="match status" value="1"/>
</dbReference>
<dbReference type="InterPro" id="IPR029026">
    <property type="entry name" value="tRNA_m1G_MTases_N"/>
</dbReference>
<keyword evidence="6" id="KW-1185">Reference proteome</keyword>
<dbReference type="Pfam" id="PF22435">
    <property type="entry name" value="MRM3-like_sub_bind"/>
    <property type="match status" value="1"/>
</dbReference>
<dbReference type="Gene3D" id="3.30.1330.30">
    <property type="match status" value="1"/>
</dbReference>
<reference evidence="5 6" key="1">
    <citation type="submission" date="2024-01" db="EMBL/GenBank/DDBJ databases">
        <title>Uliginosibacterium soil sp. nov.</title>
        <authorList>
            <person name="Lv Y."/>
        </authorList>
    </citation>
    <scope>NUCLEOTIDE SEQUENCE [LARGE SCALE GENOMIC DNA]</scope>
    <source>
        <strain evidence="5 6">H3</strain>
    </source>
</reference>
<dbReference type="InterPro" id="IPR029064">
    <property type="entry name" value="Ribosomal_eL30-like_sf"/>
</dbReference>
<comment type="caution">
    <text evidence="5">The sequence shown here is derived from an EMBL/GenBank/DDBJ whole genome shotgun (WGS) entry which is preliminary data.</text>
</comment>
<dbReference type="EMBL" id="JAYXHS010000002">
    <property type="protein sequence ID" value="MEC5386504.1"/>
    <property type="molecule type" value="Genomic_DNA"/>
</dbReference>
<protein>
    <submittedName>
        <fullName evidence="5">RNA methyltransferase</fullName>
    </submittedName>
</protein>
<dbReference type="InterPro" id="IPR029028">
    <property type="entry name" value="Alpha/beta_knot_MTases"/>
</dbReference>
<evidence type="ECO:0000313" key="6">
    <source>
        <dbReference type="Proteomes" id="UP001331561"/>
    </source>
</evidence>
<keyword evidence="3" id="KW-0808">Transferase</keyword>
<dbReference type="InterPro" id="IPR001537">
    <property type="entry name" value="SpoU_MeTrfase"/>
</dbReference>